<evidence type="ECO:0000313" key="1">
    <source>
        <dbReference type="EMBL" id="KAJ0024103.1"/>
    </source>
</evidence>
<reference evidence="2" key="1">
    <citation type="journal article" date="2023" name="G3 (Bethesda)">
        <title>Genome assembly and association tests identify interacting loci associated with vigor, precocity, and sex in interspecific pistachio rootstocks.</title>
        <authorList>
            <person name="Palmer W."/>
            <person name="Jacygrad E."/>
            <person name="Sagayaradj S."/>
            <person name="Cavanaugh K."/>
            <person name="Han R."/>
            <person name="Bertier L."/>
            <person name="Beede B."/>
            <person name="Kafkas S."/>
            <person name="Golino D."/>
            <person name="Preece J."/>
            <person name="Michelmore R."/>
        </authorList>
    </citation>
    <scope>NUCLEOTIDE SEQUENCE [LARGE SCALE GENOMIC DNA]</scope>
</reference>
<comment type="caution">
    <text evidence="1">The sequence shown here is derived from an EMBL/GenBank/DDBJ whole genome shotgun (WGS) entry which is preliminary data.</text>
</comment>
<protein>
    <submittedName>
        <fullName evidence="1">Uncharacterized protein</fullName>
    </submittedName>
</protein>
<accession>A0ACC0XU65</accession>
<organism evidence="1 2">
    <name type="scientific">Pistacia integerrima</name>
    <dbReference type="NCBI Taxonomy" id="434235"/>
    <lineage>
        <taxon>Eukaryota</taxon>
        <taxon>Viridiplantae</taxon>
        <taxon>Streptophyta</taxon>
        <taxon>Embryophyta</taxon>
        <taxon>Tracheophyta</taxon>
        <taxon>Spermatophyta</taxon>
        <taxon>Magnoliopsida</taxon>
        <taxon>eudicotyledons</taxon>
        <taxon>Gunneridae</taxon>
        <taxon>Pentapetalae</taxon>
        <taxon>rosids</taxon>
        <taxon>malvids</taxon>
        <taxon>Sapindales</taxon>
        <taxon>Anacardiaceae</taxon>
        <taxon>Pistacia</taxon>
    </lineage>
</organism>
<dbReference type="EMBL" id="CM047745">
    <property type="protein sequence ID" value="KAJ0024103.1"/>
    <property type="molecule type" value="Genomic_DNA"/>
</dbReference>
<sequence length="328" mass="36838">MVVLISVFFLIGFCSVYLRQCYAQRSPRNDDNHFAVLLGGPNYRSRRITRGLDASVINTFPTFLYSAVKGLKIGKGSLECAVCLNEFEADETLRLIPKCSHVFHTDCIDAWLASHNTCPVCRANLVPQPGEIVSSVIQVCNTDNSSDEPERRPDDREEISQVEHGRDVESQEVNLTNQNRPPRKSKSTGWRLAGLFPRSQSTGHSLVQPGENCERFTLRLPEEVRNELMNSNLTRSKRSTRKGFRSGSGGIGYERFDRPKTGHWGRRMAPPFMSRARSLRIPNICDEVTSTPPNKLFKFVKSSSVGLGDRSDNNGDGSFERLRNDGQV</sequence>
<dbReference type="Proteomes" id="UP001163603">
    <property type="component" value="Chromosome 10"/>
</dbReference>
<proteinExistence type="predicted"/>
<name>A0ACC0XU65_9ROSI</name>
<keyword evidence="2" id="KW-1185">Reference proteome</keyword>
<evidence type="ECO:0000313" key="2">
    <source>
        <dbReference type="Proteomes" id="UP001163603"/>
    </source>
</evidence>
<gene>
    <name evidence="1" type="ORF">Pint_08399</name>
</gene>